<keyword evidence="1" id="KW-0732">Signal</keyword>
<evidence type="ECO:0000256" key="1">
    <source>
        <dbReference type="SAM" id="SignalP"/>
    </source>
</evidence>
<gene>
    <name evidence="2" type="ORF">g.3622</name>
</gene>
<proteinExistence type="predicted"/>
<protein>
    <submittedName>
        <fullName evidence="2">Uncharacterized protein</fullName>
    </submittedName>
</protein>
<reference evidence="2" key="1">
    <citation type="submission" date="2015-11" db="EMBL/GenBank/DDBJ databases">
        <title>De novo transcriptome assembly of four potential Pierce s Disease insect vectors from Arizona vineyards.</title>
        <authorList>
            <person name="Tassone E.E."/>
        </authorList>
    </citation>
    <scope>NUCLEOTIDE SEQUENCE</scope>
</reference>
<accession>A0A1B6LP34</accession>
<dbReference type="EMBL" id="GEBQ01014628">
    <property type="protein sequence ID" value="JAT25349.1"/>
    <property type="molecule type" value="Transcribed_RNA"/>
</dbReference>
<evidence type="ECO:0000313" key="2">
    <source>
        <dbReference type="EMBL" id="JAT25349.1"/>
    </source>
</evidence>
<dbReference type="AlphaFoldDB" id="A0A1B6LP34"/>
<organism evidence="2">
    <name type="scientific">Graphocephala atropunctata</name>
    <dbReference type="NCBI Taxonomy" id="36148"/>
    <lineage>
        <taxon>Eukaryota</taxon>
        <taxon>Metazoa</taxon>
        <taxon>Ecdysozoa</taxon>
        <taxon>Arthropoda</taxon>
        <taxon>Hexapoda</taxon>
        <taxon>Insecta</taxon>
        <taxon>Pterygota</taxon>
        <taxon>Neoptera</taxon>
        <taxon>Paraneoptera</taxon>
        <taxon>Hemiptera</taxon>
        <taxon>Auchenorrhyncha</taxon>
        <taxon>Membracoidea</taxon>
        <taxon>Cicadellidae</taxon>
        <taxon>Cicadellinae</taxon>
        <taxon>Cicadellini</taxon>
        <taxon>Graphocephala</taxon>
    </lineage>
</organism>
<feature type="chain" id="PRO_5008587535" evidence="1">
    <location>
        <begin position="23"/>
        <end position="268"/>
    </location>
</feature>
<sequence length="268" mass="30817">MVTVNYICFVIALFIRGAVSRAQETVEPPRASDYGVFGNYYDYGSGSYGAYDYGKQYGDYVKQYRDYVSQYGDYAPVYGDYGAAYNDYGTYDQNDHQFEDYGYYDDEDGDDLGEHFSFGDRNNPLDTIVQINQESPLGIGNEIPWVYIIVPVVQVDVFFVGDEQKTLEDMEIQFPIETFLFELGNFGLGHLDLGDFGLGEMGFMPDYALPADYLQYDDYPTMGHYPDVNLYNTADELNDWTTLDYPGIDHDSFWVDWIFMLPPDDIIR</sequence>
<feature type="signal peptide" evidence="1">
    <location>
        <begin position="1"/>
        <end position="22"/>
    </location>
</feature>
<name>A0A1B6LP34_9HEMI</name>